<name>A0ACB5SXH5_AMBMO</name>
<proteinExistence type="predicted"/>
<keyword evidence="2" id="KW-1185">Reference proteome</keyword>
<comment type="caution">
    <text evidence="1">The sequence shown here is derived from an EMBL/GenBank/DDBJ whole genome shotgun (WGS) entry which is preliminary data.</text>
</comment>
<evidence type="ECO:0000313" key="1">
    <source>
        <dbReference type="EMBL" id="GME75932.1"/>
    </source>
</evidence>
<reference evidence="1" key="1">
    <citation type="submission" date="2023-04" db="EMBL/GenBank/DDBJ databases">
        <title>Ambrosiozyma monospora NBRC 10751.</title>
        <authorList>
            <person name="Ichikawa N."/>
            <person name="Sato H."/>
            <person name="Tonouchi N."/>
        </authorList>
    </citation>
    <scope>NUCLEOTIDE SEQUENCE</scope>
    <source>
        <strain evidence="1">NBRC 10751</strain>
    </source>
</reference>
<dbReference type="EMBL" id="BSXS01001356">
    <property type="protein sequence ID" value="GME75932.1"/>
    <property type="molecule type" value="Genomic_DNA"/>
</dbReference>
<accession>A0ACB5SXH5</accession>
<sequence length="115" mass="13232">MEEDDYAFSDHESMHHSDEGEEAEDTTDMDTQALDTYNGPIDEDKEGDDINNDMDNREPGSPSDLVPLSREQLFAATKATSFLQHEPEHLILSDVKELYFILENVEWFLYYPIGN</sequence>
<organism evidence="1 2">
    <name type="scientific">Ambrosiozyma monospora</name>
    <name type="common">Yeast</name>
    <name type="synonym">Endomycopsis monosporus</name>
    <dbReference type="NCBI Taxonomy" id="43982"/>
    <lineage>
        <taxon>Eukaryota</taxon>
        <taxon>Fungi</taxon>
        <taxon>Dikarya</taxon>
        <taxon>Ascomycota</taxon>
        <taxon>Saccharomycotina</taxon>
        <taxon>Pichiomycetes</taxon>
        <taxon>Pichiales</taxon>
        <taxon>Pichiaceae</taxon>
        <taxon>Ambrosiozyma</taxon>
    </lineage>
</organism>
<protein>
    <submittedName>
        <fullName evidence="1">Unnamed protein product</fullName>
    </submittedName>
</protein>
<evidence type="ECO:0000313" key="2">
    <source>
        <dbReference type="Proteomes" id="UP001165064"/>
    </source>
</evidence>
<dbReference type="Proteomes" id="UP001165064">
    <property type="component" value="Unassembled WGS sequence"/>
</dbReference>
<gene>
    <name evidence="1" type="ORF">Amon02_000237100</name>
</gene>